<dbReference type="EMBL" id="MN739058">
    <property type="protein sequence ID" value="QHS86522.1"/>
    <property type="molecule type" value="Genomic_DNA"/>
</dbReference>
<dbReference type="Gene3D" id="1.10.8.10">
    <property type="entry name" value="DNA helicase RuvA subunit, C-terminal domain"/>
    <property type="match status" value="1"/>
</dbReference>
<name>A0A6C0B383_9ZZZZ</name>
<dbReference type="SUPFAM" id="SSF46934">
    <property type="entry name" value="UBA-like"/>
    <property type="match status" value="1"/>
</dbReference>
<accession>A0A6C0B383</accession>
<organism evidence="2">
    <name type="scientific">viral metagenome</name>
    <dbReference type="NCBI Taxonomy" id="1070528"/>
    <lineage>
        <taxon>unclassified sequences</taxon>
        <taxon>metagenomes</taxon>
        <taxon>organismal metagenomes</taxon>
    </lineage>
</organism>
<protein>
    <recommendedName>
        <fullName evidence="1">UBA domain-containing protein</fullName>
    </recommendedName>
</protein>
<proteinExistence type="predicted"/>
<feature type="domain" description="UBA" evidence="1">
    <location>
        <begin position="166"/>
        <end position="208"/>
    </location>
</feature>
<sequence>MSHEIFVKNLVNDIINNIINTAKNNIINKSFYLIKYSSINNSYVSSEVLYKNIINNDNIGNCRISDVLESTSKNLKTILPIPILNGKYLSENLLINYLPSKLIVIFVNMNIIEKSAYPISINNSTALNYIMNMITGSIDPLNPTSLLLPPPPEINDTAEETFINERLDKYKDEINILKNMGFNDENKIIESLIVSDGNINNAIHYYLQ</sequence>
<dbReference type="InterPro" id="IPR009060">
    <property type="entry name" value="UBA-like_sf"/>
</dbReference>
<evidence type="ECO:0000259" key="1">
    <source>
        <dbReference type="PROSITE" id="PS50030"/>
    </source>
</evidence>
<dbReference type="PROSITE" id="PS50030">
    <property type="entry name" value="UBA"/>
    <property type="match status" value="1"/>
</dbReference>
<dbReference type="AlphaFoldDB" id="A0A6C0B383"/>
<reference evidence="2" key="1">
    <citation type="journal article" date="2020" name="Nature">
        <title>Giant virus diversity and host interactions through global metagenomics.</title>
        <authorList>
            <person name="Schulz F."/>
            <person name="Roux S."/>
            <person name="Paez-Espino D."/>
            <person name="Jungbluth S."/>
            <person name="Walsh D.A."/>
            <person name="Denef V.J."/>
            <person name="McMahon K.D."/>
            <person name="Konstantinidis K.T."/>
            <person name="Eloe-Fadrosh E.A."/>
            <person name="Kyrpides N.C."/>
            <person name="Woyke T."/>
        </authorList>
    </citation>
    <scope>NUCLEOTIDE SEQUENCE</scope>
    <source>
        <strain evidence="2">GVMAG-M-3300009422-16</strain>
    </source>
</reference>
<evidence type="ECO:0000313" key="2">
    <source>
        <dbReference type="EMBL" id="QHS86522.1"/>
    </source>
</evidence>
<dbReference type="InterPro" id="IPR015940">
    <property type="entry name" value="UBA"/>
</dbReference>